<evidence type="ECO:0000256" key="1">
    <source>
        <dbReference type="ARBA" id="ARBA00004834"/>
    </source>
</evidence>
<dbReference type="Pfam" id="PF04616">
    <property type="entry name" value="Glyco_hydro_43"/>
    <property type="match status" value="1"/>
</dbReference>
<protein>
    <submittedName>
        <fullName evidence="6">Glycoside hydrolase family 43 protein</fullName>
    </submittedName>
</protein>
<evidence type="ECO:0000313" key="6">
    <source>
        <dbReference type="EMBL" id="CCO20984.1"/>
    </source>
</evidence>
<dbReference type="GO" id="GO:0005975">
    <property type="term" value="P:carbohydrate metabolic process"/>
    <property type="evidence" value="ECO:0007669"/>
    <property type="project" value="InterPro"/>
</dbReference>
<comment type="pathway">
    <text evidence="1">Glycan metabolism; L-arabinan degradation.</text>
</comment>
<dbReference type="Pfam" id="PF16369">
    <property type="entry name" value="GH43_C"/>
    <property type="match status" value="1"/>
</dbReference>
<dbReference type="InterPro" id="IPR032291">
    <property type="entry name" value="Abn2_C"/>
</dbReference>
<feature type="domain" description="Extracellular endo-alpha-(1-&gt;5)-L-arabinanase C-terminal" evidence="5">
    <location>
        <begin position="532"/>
        <end position="635"/>
    </location>
</feature>
<dbReference type="EMBL" id="HF548278">
    <property type="protein sequence ID" value="CCO20984.1"/>
    <property type="molecule type" value="Genomic_DNA"/>
</dbReference>
<dbReference type="CDD" id="cd08998">
    <property type="entry name" value="GH43_Arb43a-like"/>
    <property type="match status" value="1"/>
</dbReference>
<evidence type="ECO:0000256" key="2">
    <source>
        <dbReference type="ARBA" id="ARBA00009865"/>
    </source>
</evidence>
<proteinExistence type="inferred from homology"/>
<dbReference type="PROSITE" id="PS51257">
    <property type="entry name" value="PROKAR_LIPOPROTEIN"/>
    <property type="match status" value="1"/>
</dbReference>
<evidence type="ECO:0000256" key="4">
    <source>
        <dbReference type="ARBA" id="ARBA00023295"/>
    </source>
</evidence>
<dbReference type="Gene3D" id="2.115.10.20">
    <property type="entry name" value="Glycosyl hydrolase domain, family 43"/>
    <property type="match status" value="1"/>
</dbReference>
<reference evidence="6" key="2">
    <citation type="journal article" date="2013" name="Biotechnol. Biofuels">
        <title>Mining for hemicellulases in the fungus-growing termite Pseudacanthotermes militaris using functional metagenomics.</title>
        <authorList>
            <person name="Bastien G."/>
            <person name="Arnal G."/>
            <person name="Bozonnet S."/>
            <person name="Laguerre S."/>
            <person name="Ferreira F."/>
            <person name="Faure R."/>
            <person name="Henrissat B."/>
            <person name="Lefevre F."/>
            <person name="Robe P."/>
            <person name="Bouchez O."/>
            <person name="Noirot C."/>
            <person name="Dumon C."/>
            <person name="O'Donohue M."/>
        </authorList>
    </citation>
    <scope>NUCLEOTIDE SEQUENCE</scope>
</reference>
<evidence type="ECO:0000256" key="3">
    <source>
        <dbReference type="ARBA" id="ARBA00022801"/>
    </source>
</evidence>
<dbReference type="InterPro" id="IPR050727">
    <property type="entry name" value="GH43_arabinanases"/>
</dbReference>
<keyword evidence="3 6" id="KW-0378">Hydrolase</keyword>
<accession>S0DDY0</accession>
<dbReference type="PANTHER" id="PTHR43301">
    <property type="entry name" value="ARABINAN ENDO-1,5-ALPHA-L-ARABINOSIDASE"/>
    <property type="match status" value="1"/>
</dbReference>
<sequence length="639" mass="70635">MKFSKWILLPVGCIVLAGLGACSPEGDDPGPEEATVSISTPSVTLVTEGGANVVATVTTNTPSAILKKGFCYDTRSGPTISGSTVEMVSAGLSIDLTLSGLDPETTYFVRAFATVVGREPVYSREITFTTTAKGETSELDDYVPPAYPDNYTNIAGWSDRAKWNLANVHDPSVVLAEDGYYYMYQTDASYGNAHEAGGHFHGRRSKDLVNWEYMGGTMSALPDWVIPKLNEIRTEMGLDEVHPDPRNFGYWAPCVRKVRDGLYRMYYSIVCPGLIDGEGTWSERAFIGLAENTDPADNDGWVDRGYVVTNSSDRGLDFHVQANDWADCYYKWTAIDPSYIIDTDSKHWLVYGSWHSGIVALEIDAATGKPLDTLPDPWGTEEDIAPYGQLLVTRQIGNRWQGSEGPEIVYNPETGYYYLFVAYDAVGVPYNTRVCRSTNILGPYVGIDSRDLTRYGGEMFPVVTHPYKFAGSDGWVGISHCAIFDDGNGNWFYSSQGRLPENVPGINASNAVMMGHVRSILWTSTGWPVVMPERYGAVPKVPITEDELTGSWEHIDLSYSYGRQKTFSTMTLSADHKVTDGAWKGATWSYDAANQRIAFSNGVEVCLAREVDWEAAPRTHSIVYAGYTESKTYWGKKEK</sequence>
<keyword evidence="4" id="KW-0326">Glycosidase</keyword>
<organism evidence="6">
    <name type="scientific">termite gut metagenome</name>
    <dbReference type="NCBI Taxonomy" id="433724"/>
    <lineage>
        <taxon>unclassified sequences</taxon>
        <taxon>metagenomes</taxon>
        <taxon>organismal metagenomes</taxon>
    </lineage>
</organism>
<dbReference type="GO" id="GO:0004553">
    <property type="term" value="F:hydrolase activity, hydrolyzing O-glycosyl compounds"/>
    <property type="evidence" value="ECO:0007669"/>
    <property type="project" value="InterPro"/>
</dbReference>
<dbReference type="AlphaFoldDB" id="S0DDY0"/>
<dbReference type="InterPro" id="IPR006710">
    <property type="entry name" value="Glyco_hydro_43"/>
</dbReference>
<dbReference type="InterPro" id="IPR023296">
    <property type="entry name" value="Glyco_hydro_beta-prop_sf"/>
</dbReference>
<reference evidence="6" key="1">
    <citation type="submission" date="2012-10" db="EMBL/GenBank/DDBJ databases">
        <authorList>
            <person name="Sandrine L."/>
        </authorList>
    </citation>
    <scope>NUCLEOTIDE SEQUENCE</scope>
</reference>
<gene>
    <name evidence="6" type="ORF">BN138_172</name>
</gene>
<evidence type="ECO:0000259" key="5">
    <source>
        <dbReference type="Pfam" id="PF16369"/>
    </source>
</evidence>
<name>S0DDY0_9ZZZZ</name>
<dbReference type="PANTHER" id="PTHR43301:SF3">
    <property type="entry name" value="ARABINAN ENDO-1,5-ALPHA-L-ARABINOSIDASE A-RELATED"/>
    <property type="match status" value="1"/>
</dbReference>
<comment type="similarity">
    <text evidence="2">Belongs to the glycosyl hydrolase 43 family.</text>
</comment>
<dbReference type="SUPFAM" id="SSF75005">
    <property type="entry name" value="Arabinanase/levansucrase/invertase"/>
    <property type="match status" value="1"/>
</dbReference>